<evidence type="ECO:0000256" key="8">
    <source>
        <dbReference type="PIRSR" id="PIRSR623612-1"/>
    </source>
</evidence>
<dbReference type="PROSITE" id="PS50853">
    <property type="entry name" value="FN3"/>
    <property type="match status" value="3"/>
</dbReference>
<name>A0AAW9SEK6_9BACT</name>
<dbReference type="GO" id="GO:0004553">
    <property type="term" value="F:hydrolase activity, hydrolyzing O-glycosyl compounds"/>
    <property type="evidence" value="ECO:0007669"/>
    <property type="project" value="InterPro"/>
</dbReference>
<evidence type="ECO:0000256" key="2">
    <source>
        <dbReference type="ARBA" id="ARBA00022670"/>
    </source>
</evidence>
<dbReference type="InterPro" id="IPR003961">
    <property type="entry name" value="FN3_dom"/>
</dbReference>
<accession>A0AAW9SEK6</accession>
<evidence type="ECO:0000256" key="10">
    <source>
        <dbReference type="SAM" id="SignalP"/>
    </source>
</evidence>
<keyword evidence="6" id="KW-0862">Zinc</keyword>
<dbReference type="InterPro" id="IPR027268">
    <property type="entry name" value="Peptidase_M4/M1_CTD_sf"/>
</dbReference>
<dbReference type="Gene3D" id="1.10.390.10">
    <property type="entry name" value="Neutral Protease Domain 2"/>
    <property type="match status" value="1"/>
</dbReference>
<dbReference type="InterPro" id="IPR036573">
    <property type="entry name" value="CBM_sf_5/12"/>
</dbReference>
<evidence type="ECO:0000313" key="13">
    <source>
        <dbReference type="Proteomes" id="UP001403385"/>
    </source>
</evidence>
<dbReference type="CDD" id="cd12215">
    <property type="entry name" value="ChiC_BD"/>
    <property type="match status" value="1"/>
</dbReference>
<sequence>MKKKFTHWMILGCLLACSWAFAQEDTPYEKKGLFQYFTEYTEGGAPAFISPEAFMAQHFAATTKYGVEVLDAETDELGVTHYRLQQVLNQVPIARSMMIVHVKDGKVLKVNGEWFRDLPKLNNKPVLAEGAALQQALTKVKAKTYIWETKMAKEHVAGLRANDGVVDVTKPKGKLVYISEGNEPNAHQLKLAFKFEVFAVDPFIKEDVYVDAGTGQVLFKESKIHKANTPGTASTGYYGSRSITVDQSGGYYYARQTGTRYIELYNMNGATVPQNGSRPNGSTVSSTSSTFSGSGNARYYIDAYWGAEVTLDFYKEKFNRNSYNNAGGKIEIFVNGSGSIANNNAFWFGSFAYFGNSTSGTPFTSLDVVSHEITHGVTGNSARLVYRGESGALNESFSDIFGSYAEHYAGVGDKWTMGEYISFQRSMSNPNAHRQPDTYQGTYWVNPSSGQDNGGVHTNSGVMNYWFYLTSEGGSGRNDRGNTFSVSGVGIEKAAQIAYRALTRYLTANSGYSAARTAVINAARDLYGTGSCEEAAATDAMYAVGVGSAFSGNCSGQSCDAVTGLSVSQVSTNAATVGWNAVSGVSSYTLEYKEASAGNYTSLTVNGSSRNLTGLTPGTTYQIRVKYTCTNGSEADYATTSFTTQQDNQDCNALTGLSVGNIGESSAVVSWNAVSGVSSYSVEYKVSQSGSYTTVNANSNSVTLSGLTASTGYDVRVRYTCSNGETAPYVSTTFTTSGGTTGCDGIPEWSASEYYYTGDRVAYNNSIYEAKYFIFYYPPTDTRYWAKVGDCGGNSSCSAVTGLQATNITGTSAQISWNGVPGVSTYNFEYRVGNGNFVSETVTGNSEPFTGLTSGTSYTVRINYTCSNGQTADYASVTFTAGNGNSGGNCANVPEYVSGNIYQQGDRVVYQGSLYEAQIDGIYWEPIHGWWTNLGACSGGVNAFLEKNAQDVLSVYPNPATSKLTVRMQNPENQKSAYIRLVNTVGAILYTNQISLNPGNNEFELNLDSVPAGIYILSINNTSKRVIVRD</sequence>
<organism evidence="12 13">
    <name type="scientific">Rapidithrix thailandica</name>
    <dbReference type="NCBI Taxonomy" id="413964"/>
    <lineage>
        <taxon>Bacteria</taxon>
        <taxon>Pseudomonadati</taxon>
        <taxon>Bacteroidota</taxon>
        <taxon>Cytophagia</taxon>
        <taxon>Cytophagales</taxon>
        <taxon>Flammeovirgaceae</taxon>
        <taxon>Rapidithrix</taxon>
    </lineage>
</organism>
<dbReference type="InterPro" id="IPR013783">
    <property type="entry name" value="Ig-like_fold"/>
</dbReference>
<evidence type="ECO:0000313" key="12">
    <source>
        <dbReference type="EMBL" id="MEN7549753.1"/>
    </source>
</evidence>
<dbReference type="InterPro" id="IPR036116">
    <property type="entry name" value="FN3_sf"/>
</dbReference>
<evidence type="ECO:0000256" key="1">
    <source>
        <dbReference type="ARBA" id="ARBA00009388"/>
    </source>
</evidence>
<dbReference type="GO" id="GO:0005576">
    <property type="term" value="C:extracellular region"/>
    <property type="evidence" value="ECO:0007669"/>
    <property type="project" value="InterPro"/>
</dbReference>
<dbReference type="GO" id="GO:0046872">
    <property type="term" value="F:metal ion binding"/>
    <property type="evidence" value="ECO:0007669"/>
    <property type="project" value="UniProtKB-KW"/>
</dbReference>
<feature type="compositionally biased region" description="Low complexity" evidence="9">
    <location>
        <begin position="281"/>
        <end position="291"/>
    </location>
</feature>
<dbReference type="Gene3D" id="2.60.40.10">
    <property type="entry name" value="Immunoglobulins"/>
    <property type="match status" value="3"/>
</dbReference>
<dbReference type="SUPFAM" id="SSF51055">
    <property type="entry name" value="Carbohydrate binding domain"/>
    <property type="match status" value="2"/>
</dbReference>
<keyword evidence="5" id="KW-0378">Hydrolase</keyword>
<dbReference type="Pfam" id="PF00041">
    <property type="entry name" value="fn3"/>
    <property type="match status" value="3"/>
</dbReference>
<dbReference type="Gene3D" id="3.10.170.10">
    <property type="match status" value="1"/>
</dbReference>
<dbReference type="InterPro" id="IPR026444">
    <property type="entry name" value="Secre_tail"/>
</dbReference>
<keyword evidence="3" id="KW-0479">Metal-binding</keyword>
<dbReference type="Proteomes" id="UP001403385">
    <property type="component" value="Unassembled WGS sequence"/>
</dbReference>
<evidence type="ECO:0000256" key="4">
    <source>
        <dbReference type="ARBA" id="ARBA00022729"/>
    </source>
</evidence>
<dbReference type="SMART" id="SM00060">
    <property type="entry name" value="FN3"/>
    <property type="match status" value="3"/>
</dbReference>
<evidence type="ECO:0000259" key="11">
    <source>
        <dbReference type="PROSITE" id="PS50853"/>
    </source>
</evidence>
<feature type="domain" description="Fibronectin type-III" evidence="11">
    <location>
        <begin position="561"/>
        <end position="647"/>
    </location>
</feature>
<dbReference type="CDD" id="cd09597">
    <property type="entry name" value="M4_TLP"/>
    <property type="match status" value="1"/>
</dbReference>
<evidence type="ECO:0000256" key="6">
    <source>
        <dbReference type="ARBA" id="ARBA00022833"/>
    </source>
</evidence>
<dbReference type="EMBL" id="JBDKWZ010000010">
    <property type="protein sequence ID" value="MEN7549753.1"/>
    <property type="molecule type" value="Genomic_DNA"/>
</dbReference>
<dbReference type="InterPro" id="IPR013856">
    <property type="entry name" value="Peptidase_M4_domain"/>
</dbReference>
<dbReference type="RefSeq" id="WP_346822531.1">
    <property type="nucleotide sequence ID" value="NZ_JBDKWZ010000010.1"/>
</dbReference>
<reference evidence="12 13" key="1">
    <citation type="submission" date="2024-04" db="EMBL/GenBank/DDBJ databases">
        <title>Novel genus in family Flammeovirgaceae.</title>
        <authorList>
            <person name="Nguyen T.H."/>
            <person name="Vuong T.Q."/>
            <person name="Le H."/>
            <person name="Kim S.-G."/>
        </authorList>
    </citation>
    <scope>NUCLEOTIDE SEQUENCE [LARGE SCALE GENOMIC DNA]</scope>
    <source>
        <strain evidence="12 13">JCM 23209</strain>
    </source>
</reference>
<keyword evidence="13" id="KW-1185">Reference proteome</keyword>
<dbReference type="Pfam" id="PF01447">
    <property type="entry name" value="Peptidase_M4"/>
    <property type="match status" value="1"/>
</dbReference>
<feature type="active site" description="Proton donor" evidence="8">
    <location>
        <position position="457"/>
    </location>
</feature>
<keyword evidence="7" id="KW-0482">Metalloprotease</keyword>
<dbReference type="GO" id="GO:0030246">
    <property type="term" value="F:carbohydrate binding"/>
    <property type="evidence" value="ECO:0007669"/>
    <property type="project" value="InterPro"/>
</dbReference>
<dbReference type="Pfam" id="PF02868">
    <property type="entry name" value="Peptidase_M4_C"/>
    <property type="match status" value="1"/>
</dbReference>
<feature type="signal peptide" evidence="10">
    <location>
        <begin position="1"/>
        <end position="22"/>
    </location>
</feature>
<feature type="domain" description="Fibronectin type-III" evidence="11">
    <location>
        <begin position="799"/>
        <end position="884"/>
    </location>
</feature>
<dbReference type="Gene3D" id="2.10.10.20">
    <property type="entry name" value="Carbohydrate-binding module superfamily 5/12"/>
    <property type="match status" value="2"/>
</dbReference>
<dbReference type="GO" id="GO:0005975">
    <property type="term" value="P:carbohydrate metabolic process"/>
    <property type="evidence" value="ECO:0007669"/>
    <property type="project" value="InterPro"/>
</dbReference>
<dbReference type="InterPro" id="IPR023612">
    <property type="entry name" value="Peptidase_M4"/>
</dbReference>
<protein>
    <submittedName>
        <fullName evidence="12">M4 family metallopeptidase</fullName>
    </submittedName>
</protein>
<evidence type="ECO:0000256" key="7">
    <source>
        <dbReference type="ARBA" id="ARBA00023049"/>
    </source>
</evidence>
<proteinExistence type="inferred from homology"/>
<dbReference type="Pfam" id="PF18962">
    <property type="entry name" value="Por_Secre_tail"/>
    <property type="match status" value="1"/>
</dbReference>
<feature type="region of interest" description="Disordered" evidence="9">
    <location>
        <begin position="272"/>
        <end position="291"/>
    </location>
</feature>
<dbReference type="InterPro" id="IPR050728">
    <property type="entry name" value="Zinc_Metalloprotease_M4"/>
</dbReference>
<dbReference type="InterPro" id="IPR001570">
    <property type="entry name" value="Peptidase_M4_C_domain"/>
</dbReference>
<dbReference type="NCBIfam" id="TIGR04183">
    <property type="entry name" value="Por_Secre_tail"/>
    <property type="match status" value="1"/>
</dbReference>
<dbReference type="PRINTS" id="PR00730">
    <property type="entry name" value="THERMOLYSIN"/>
</dbReference>
<dbReference type="SMART" id="SM00495">
    <property type="entry name" value="ChtBD3"/>
    <property type="match status" value="2"/>
</dbReference>
<dbReference type="PANTHER" id="PTHR33794">
    <property type="entry name" value="BACILLOLYSIN"/>
    <property type="match status" value="1"/>
</dbReference>
<evidence type="ECO:0000256" key="3">
    <source>
        <dbReference type="ARBA" id="ARBA00022723"/>
    </source>
</evidence>
<feature type="domain" description="Fibronectin type-III" evidence="11">
    <location>
        <begin position="653"/>
        <end position="739"/>
    </location>
</feature>
<dbReference type="GO" id="GO:0006508">
    <property type="term" value="P:proteolysis"/>
    <property type="evidence" value="ECO:0007669"/>
    <property type="project" value="UniProtKB-KW"/>
</dbReference>
<dbReference type="Gene3D" id="3.10.450.490">
    <property type="match status" value="1"/>
</dbReference>
<dbReference type="InterPro" id="IPR003610">
    <property type="entry name" value="CBM5/12"/>
</dbReference>
<evidence type="ECO:0000256" key="9">
    <source>
        <dbReference type="SAM" id="MobiDB-lite"/>
    </source>
</evidence>
<comment type="caution">
    <text evidence="12">The sequence shown here is derived from an EMBL/GenBank/DDBJ whole genome shotgun (WGS) entry which is preliminary data.</text>
</comment>
<feature type="active site" evidence="8">
    <location>
        <position position="372"/>
    </location>
</feature>
<dbReference type="GO" id="GO:0004222">
    <property type="term" value="F:metalloendopeptidase activity"/>
    <property type="evidence" value="ECO:0007669"/>
    <property type="project" value="InterPro"/>
</dbReference>
<comment type="similarity">
    <text evidence="1">Belongs to the peptidase M4 family.</text>
</comment>
<gene>
    <name evidence="12" type="ORF">AAG747_17650</name>
</gene>
<dbReference type="CDD" id="cd00063">
    <property type="entry name" value="FN3"/>
    <property type="match status" value="3"/>
</dbReference>
<dbReference type="InterPro" id="IPR011096">
    <property type="entry name" value="FTP_domain"/>
</dbReference>
<feature type="chain" id="PRO_5044027148" evidence="10">
    <location>
        <begin position="23"/>
        <end position="1030"/>
    </location>
</feature>
<dbReference type="Pfam" id="PF07504">
    <property type="entry name" value="FTP"/>
    <property type="match status" value="1"/>
</dbReference>
<dbReference type="SUPFAM" id="SSF49265">
    <property type="entry name" value="Fibronectin type III"/>
    <property type="match status" value="2"/>
</dbReference>
<dbReference type="SUPFAM" id="SSF55486">
    <property type="entry name" value="Metalloproteases ('zincins'), catalytic domain"/>
    <property type="match status" value="1"/>
</dbReference>
<dbReference type="PANTHER" id="PTHR33794:SF1">
    <property type="entry name" value="BACILLOLYSIN"/>
    <property type="match status" value="1"/>
</dbReference>
<dbReference type="AlphaFoldDB" id="A0AAW9SEK6"/>
<evidence type="ECO:0000256" key="5">
    <source>
        <dbReference type="ARBA" id="ARBA00022801"/>
    </source>
</evidence>
<keyword evidence="2" id="KW-0645">Protease</keyword>
<keyword evidence="4 10" id="KW-0732">Signal</keyword>